<keyword evidence="2" id="KW-0732">Signal</keyword>
<organism evidence="4 5">
    <name type="scientific">Aequorivita vitellina</name>
    <dbReference type="NCBI Taxonomy" id="2874475"/>
    <lineage>
        <taxon>Bacteria</taxon>
        <taxon>Pseudomonadati</taxon>
        <taxon>Bacteroidota</taxon>
        <taxon>Flavobacteriia</taxon>
        <taxon>Flavobacteriales</taxon>
        <taxon>Flavobacteriaceae</taxon>
        <taxon>Aequorivita</taxon>
    </lineage>
</organism>
<dbReference type="Proteomes" id="UP001139461">
    <property type="component" value="Unassembled WGS sequence"/>
</dbReference>
<gene>
    <name evidence="4" type="ORF">K8089_04530</name>
</gene>
<feature type="compositionally biased region" description="Low complexity" evidence="1">
    <location>
        <begin position="223"/>
        <end position="237"/>
    </location>
</feature>
<evidence type="ECO:0000256" key="1">
    <source>
        <dbReference type="SAM" id="MobiDB-lite"/>
    </source>
</evidence>
<keyword evidence="5" id="KW-1185">Reference proteome</keyword>
<protein>
    <submittedName>
        <fullName evidence="4">DUF2807 domain-containing protein</fullName>
    </submittedName>
</protein>
<dbReference type="Gene3D" id="2.160.20.120">
    <property type="match status" value="1"/>
</dbReference>
<dbReference type="EMBL" id="JAIRBA010000006">
    <property type="protein sequence ID" value="MCG2418278.1"/>
    <property type="molecule type" value="Genomic_DNA"/>
</dbReference>
<name>A0A9X1U276_9FLAO</name>
<feature type="region of interest" description="Disordered" evidence="1">
    <location>
        <begin position="210"/>
        <end position="237"/>
    </location>
</feature>
<dbReference type="RefSeq" id="WP_237602095.1">
    <property type="nucleotide sequence ID" value="NZ_JAIRBA010000006.1"/>
</dbReference>
<feature type="signal peptide" evidence="2">
    <location>
        <begin position="1"/>
        <end position="18"/>
    </location>
</feature>
<sequence length="237" mass="25039">MKATSFIFAIGVTLLLTACNFNIGENGNGNVVTEEREVTADFTEVRGSTGLEVYLTQGAENKIVVEADENLLQYIETDIEDGKLHIKTSQNIGRSKSKKVHVTYTELTNIEASSGAEVIGNSVIKSQNLRLRSSSGSELKVEVFAQDLTAKSSSGSDLEILGKATSLNADASSGSEINAKNLLIVNCKAEASSGAEVTVNVKETLETNASSGGEINYYGNPTSVNSNKSSSGSVNKM</sequence>
<reference evidence="4" key="1">
    <citation type="submission" date="2021-09" db="EMBL/GenBank/DDBJ databases">
        <title>Genome of Aequorivita sp. strain F47161.</title>
        <authorList>
            <person name="Wang Y."/>
        </authorList>
    </citation>
    <scope>NUCLEOTIDE SEQUENCE</scope>
    <source>
        <strain evidence="4">F47161</strain>
    </source>
</reference>
<proteinExistence type="predicted"/>
<feature type="chain" id="PRO_5040936327" evidence="2">
    <location>
        <begin position="19"/>
        <end position="237"/>
    </location>
</feature>
<dbReference type="Pfam" id="PF10988">
    <property type="entry name" value="DUF2807"/>
    <property type="match status" value="1"/>
</dbReference>
<accession>A0A9X1U276</accession>
<dbReference type="PROSITE" id="PS51257">
    <property type="entry name" value="PROKAR_LIPOPROTEIN"/>
    <property type="match status" value="1"/>
</dbReference>
<evidence type="ECO:0000313" key="5">
    <source>
        <dbReference type="Proteomes" id="UP001139461"/>
    </source>
</evidence>
<evidence type="ECO:0000256" key="2">
    <source>
        <dbReference type="SAM" id="SignalP"/>
    </source>
</evidence>
<feature type="domain" description="Putative auto-transporter adhesin head GIN" evidence="3">
    <location>
        <begin position="41"/>
        <end position="221"/>
    </location>
</feature>
<dbReference type="InterPro" id="IPR021255">
    <property type="entry name" value="DUF2807"/>
</dbReference>
<dbReference type="AlphaFoldDB" id="A0A9X1U276"/>
<evidence type="ECO:0000259" key="3">
    <source>
        <dbReference type="Pfam" id="PF10988"/>
    </source>
</evidence>
<comment type="caution">
    <text evidence="4">The sequence shown here is derived from an EMBL/GenBank/DDBJ whole genome shotgun (WGS) entry which is preliminary data.</text>
</comment>
<evidence type="ECO:0000313" key="4">
    <source>
        <dbReference type="EMBL" id="MCG2418278.1"/>
    </source>
</evidence>